<dbReference type="PANTHER" id="PTHR12805:SF0">
    <property type="entry name" value="DNA_RNA-BINDING PROTEIN KIN17"/>
    <property type="match status" value="1"/>
</dbReference>
<dbReference type="InterPro" id="IPR019447">
    <property type="entry name" value="DNA/RNA-bd_Kin17_WH-like_dom"/>
</dbReference>
<dbReference type="InterPro" id="IPR037321">
    <property type="entry name" value="KIN17-like"/>
</dbReference>
<dbReference type="Pfam" id="PF10357">
    <property type="entry name" value="WH_KIN17"/>
    <property type="match status" value="1"/>
</dbReference>
<dbReference type="eggNOG" id="KOG2837">
    <property type="taxonomic scope" value="Eukaryota"/>
</dbReference>
<organism evidence="2 3">
    <name type="scientific">Ostreococcus lucimarinus (strain CCE9901)</name>
    <dbReference type="NCBI Taxonomy" id="436017"/>
    <lineage>
        <taxon>Eukaryota</taxon>
        <taxon>Viridiplantae</taxon>
        <taxon>Chlorophyta</taxon>
        <taxon>Mamiellophyceae</taxon>
        <taxon>Mamiellales</taxon>
        <taxon>Bathycoccaceae</taxon>
        <taxon>Ostreococcus</taxon>
    </lineage>
</organism>
<dbReference type="InterPro" id="IPR036236">
    <property type="entry name" value="Znf_C2H2_sf"/>
</dbReference>
<dbReference type="AlphaFoldDB" id="A4RSY2"/>
<dbReference type="Proteomes" id="UP000001568">
    <property type="component" value="Chromosome 2"/>
</dbReference>
<dbReference type="GO" id="GO:0003690">
    <property type="term" value="F:double-stranded DNA binding"/>
    <property type="evidence" value="ECO:0007669"/>
    <property type="project" value="TreeGrafter"/>
</dbReference>
<dbReference type="Gramene" id="ABO94707">
    <property type="protein sequence ID" value="ABO94707"/>
    <property type="gene ID" value="OSTLU_119540"/>
</dbReference>
<dbReference type="InterPro" id="IPR038254">
    <property type="entry name" value="KIN17_WH-like_sf"/>
</dbReference>
<dbReference type="GeneID" id="5000330"/>
<dbReference type="SMART" id="SM01253">
    <property type="entry name" value="Kin17_mid"/>
    <property type="match status" value="1"/>
</dbReference>
<dbReference type="STRING" id="436017.A4RSY2"/>
<dbReference type="GO" id="GO:0006260">
    <property type="term" value="P:DNA replication"/>
    <property type="evidence" value="ECO:0007669"/>
    <property type="project" value="TreeGrafter"/>
</dbReference>
<dbReference type="KEGG" id="olu:OSTLU_119540"/>
<dbReference type="GO" id="GO:0005634">
    <property type="term" value="C:nucleus"/>
    <property type="evidence" value="ECO:0007669"/>
    <property type="project" value="TreeGrafter"/>
</dbReference>
<proteinExistence type="predicted"/>
<evidence type="ECO:0000259" key="1">
    <source>
        <dbReference type="SMART" id="SM01253"/>
    </source>
</evidence>
<protein>
    <submittedName>
        <fullName evidence="2">Kin17-like protein</fullName>
    </submittedName>
</protein>
<dbReference type="RefSeq" id="XP_001416414.1">
    <property type="nucleotide sequence ID" value="XM_001416377.1"/>
</dbReference>
<evidence type="ECO:0000313" key="3">
    <source>
        <dbReference type="Proteomes" id="UP000001568"/>
    </source>
</evidence>
<dbReference type="SUPFAM" id="SSF57667">
    <property type="entry name" value="beta-beta-alpha zinc fingers"/>
    <property type="match status" value="1"/>
</dbReference>
<sequence length="327" mass="36581">MSAKSLSNQLKSKGLQRLRWYCQLCEKQCRDENGFKCHCSSPAHVRQLAVFAQNQKKVVDGFSSRFKTAFISELSLNHRNSRVAANKVYNELIANKTHVHMNATRWTSLTEFVHHLVAEGVCEIDETDKGIFITYLHAESKIFQGAVARKRTHEDDGSARKQEKLIERQVKRGAVPAKPEQHEPTGLKLQQTGFNMDLTRKEKLSQMEQSHLVGTIMRIYCAPGEQSKQKYIVTNVYKGMATLEGIGPFNSAKVSTDHLRTVIPAIGASIKVIRGENAGCIGSVISVDASGGSLRVLLEGSGDEMNTFSFEDVSKLDKKYSFNRDKM</sequence>
<dbReference type="GO" id="GO:0006974">
    <property type="term" value="P:DNA damage response"/>
    <property type="evidence" value="ECO:0007669"/>
    <property type="project" value="TreeGrafter"/>
</dbReference>
<feature type="domain" description="DNA/RNA-binding protein Kin17 WH-like" evidence="1">
    <location>
        <begin position="46"/>
        <end position="171"/>
    </location>
</feature>
<dbReference type="OMA" id="IANKTHV"/>
<dbReference type="HOGENOM" id="CLU_030065_1_0_1"/>
<reference evidence="2 3" key="1">
    <citation type="journal article" date="2007" name="Proc. Natl. Acad. Sci. U.S.A.">
        <title>The tiny eukaryote Ostreococcus provides genomic insights into the paradox of plankton speciation.</title>
        <authorList>
            <person name="Palenik B."/>
            <person name="Grimwood J."/>
            <person name="Aerts A."/>
            <person name="Rouze P."/>
            <person name="Salamov A."/>
            <person name="Putnam N."/>
            <person name="Dupont C."/>
            <person name="Jorgensen R."/>
            <person name="Derelle E."/>
            <person name="Rombauts S."/>
            <person name="Zhou K."/>
            <person name="Otillar R."/>
            <person name="Merchant S.S."/>
            <person name="Podell S."/>
            <person name="Gaasterland T."/>
            <person name="Napoli C."/>
            <person name="Gendler K."/>
            <person name="Manuell A."/>
            <person name="Tai V."/>
            <person name="Vallon O."/>
            <person name="Piganeau G."/>
            <person name="Jancek S."/>
            <person name="Heijde M."/>
            <person name="Jabbari K."/>
            <person name="Bowler C."/>
            <person name="Lohr M."/>
            <person name="Robbens S."/>
            <person name="Werner G."/>
            <person name="Dubchak I."/>
            <person name="Pazour G.J."/>
            <person name="Ren Q."/>
            <person name="Paulsen I."/>
            <person name="Delwiche C."/>
            <person name="Schmutz J."/>
            <person name="Rokhsar D."/>
            <person name="Van de Peer Y."/>
            <person name="Moreau H."/>
            <person name="Grigoriev I.V."/>
        </authorList>
    </citation>
    <scope>NUCLEOTIDE SEQUENCE [LARGE SCALE GENOMIC DNA]</scope>
    <source>
        <strain evidence="2 3">CCE9901</strain>
    </source>
</reference>
<dbReference type="PANTHER" id="PTHR12805">
    <property type="entry name" value="KIN17 KIN, ANTIGENIC DETERMINANT OF RECA PROTEIN HOMOLOG"/>
    <property type="match status" value="1"/>
</dbReference>
<dbReference type="Gene3D" id="1.10.10.2030">
    <property type="entry name" value="DNA/RNA-binding protein Kin17, conserved domain"/>
    <property type="match status" value="1"/>
</dbReference>
<name>A4RSY2_OSTLU</name>
<dbReference type="InterPro" id="IPR056767">
    <property type="entry name" value="C2H2-Znf_KIN17"/>
</dbReference>
<evidence type="ECO:0000313" key="2">
    <source>
        <dbReference type="EMBL" id="ABO94707.1"/>
    </source>
</evidence>
<keyword evidence="3" id="KW-1185">Reference proteome</keyword>
<accession>A4RSY2</accession>
<dbReference type="OrthoDB" id="10266249at2759"/>
<dbReference type="Pfam" id="PF25095">
    <property type="entry name" value="C2H2-zf_KIN17"/>
    <property type="match status" value="1"/>
</dbReference>
<dbReference type="EMBL" id="CP000582">
    <property type="protein sequence ID" value="ABO94707.1"/>
    <property type="molecule type" value="Genomic_DNA"/>
</dbReference>
<gene>
    <name evidence="2" type="primary">Kin17</name>
    <name evidence="2" type="ORF">OSTLU_119540</name>
</gene>